<evidence type="ECO:0000313" key="1">
    <source>
        <dbReference type="EMBL" id="KAH7932999.1"/>
    </source>
</evidence>
<proteinExistence type="predicted"/>
<keyword evidence="2" id="KW-1185">Reference proteome</keyword>
<reference evidence="1" key="1">
    <citation type="submission" date="2020-05" db="EMBL/GenBank/DDBJ databases">
        <title>Large-scale comparative analyses of tick genomes elucidate their genetic diversity and vector capacities.</title>
        <authorList>
            <person name="Jia N."/>
            <person name="Wang J."/>
            <person name="Shi W."/>
            <person name="Du L."/>
            <person name="Sun Y."/>
            <person name="Zhan W."/>
            <person name="Jiang J."/>
            <person name="Wang Q."/>
            <person name="Zhang B."/>
            <person name="Ji P."/>
            <person name="Sakyi L.B."/>
            <person name="Cui X."/>
            <person name="Yuan T."/>
            <person name="Jiang B."/>
            <person name="Yang W."/>
            <person name="Lam T.T.-Y."/>
            <person name="Chang Q."/>
            <person name="Ding S."/>
            <person name="Wang X."/>
            <person name="Zhu J."/>
            <person name="Ruan X."/>
            <person name="Zhao L."/>
            <person name="Wei J."/>
            <person name="Que T."/>
            <person name="Du C."/>
            <person name="Cheng J."/>
            <person name="Dai P."/>
            <person name="Han X."/>
            <person name="Huang E."/>
            <person name="Gao Y."/>
            <person name="Liu J."/>
            <person name="Shao H."/>
            <person name="Ye R."/>
            <person name="Li L."/>
            <person name="Wei W."/>
            <person name="Wang X."/>
            <person name="Wang C."/>
            <person name="Yang T."/>
            <person name="Huo Q."/>
            <person name="Li W."/>
            <person name="Guo W."/>
            <person name="Chen H."/>
            <person name="Zhou L."/>
            <person name="Ni X."/>
            <person name="Tian J."/>
            <person name="Zhou Y."/>
            <person name="Sheng Y."/>
            <person name="Liu T."/>
            <person name="Pan Y."/>
            <person name="Xia L."/>
            <person name="Li J."/>
            <person name="Zhao F."/>
            <person name="Cao W."/>
        </authorList>
    </citation>
    <scope>NUCLEOTIDE SEQUENCE</scope>
    <source>
        <strain evidence="1">Dsil-2018</strain>
    </source>
</reference>
<dbReference type="Proteomes" id="UP000821865">
    <property type="component" value="Chromosome 9"/>
</dbReference>
<protein>
    <submittedName>
        <fullName evidence="1">Uncharacterized protein</fullName>
    </submittedName>
</protein>
<dbReference type="EMBL" id="CM023478">
    <property type="protein sequence ID" value="KAH7932999.1"/>
    <property type="molecule type" value="Genomic_DNA"/>
</dbReference>
<accession>A0ACB8C2D9</accession>
<name>A0ACB8C2D9_DERSI</name>
<organism evidence="1 2">
    <name type="scientific">Dermacentor silvarum</name>
    <name type="common">Tick</name>
    <dbReference type="NCBI Taxonomy" id="543639"/>
    <lineage>
        <taxon>Eukaryota</taxon>
        <taxon>Metazoa</taxon>
        <taxon>Ecdysozoa</taxon>
        <taxon>Arthropoda</taxon>
        <taxon>Chelicerata</taxon>
        <taxon>Arachnida</taxon>
        <taxon>Acari</taxon>
        <taxon>Parasitiformes</taxon>
        <taxon>Ixodida</taxon>
        <taxon>Ixodoidea</taxon>
        <taxon>Ixodidae</taxon>
        <taxon>Rhipicephalinae</taxon>
        <taxon>Dermacentor</taxon>
    </lineage>
</organism>
<gene>
    <name evidence="1" type="ORF">HPB49_006352</name>
</gene>
<sequence>MQALRDRLYRAEESPWTAIRFRAAAIIPRWCRLLDLGGSVAAILTPPTGHLRMACVLLLAKKPAPRLPLVEIYFRKYRVNKPLRQKKKKEKEKRRRYNPCGHLSPPTENQVEHFKESLTECYPSLQALRYIGQQPAQQHVPEPSAQLIADEEDLWSDRVHEIISAHISSLKPIEKDDREKIRATTTGQADNKNWHAARVGRLTVSLLVGVPLHQAGKFAENPALSE</sequence>
<comment type="caution">
    <text evidence="1">The sequence shown here is derived from an EMBL/GenBank/DDBJ whole genome shotgun (WGS) entry which is preliminary data.</text>
</comment>
<evidence type="ECO:0000313" key="2">
    <source>
        <dbReference type="Proteomes" id="UP000821865"/>
    </source>
</evidence>